<evidence type="ECO:0000256" key="1">
    <source>
        <dbReference type="ARBA" id="ARBA00022723"/>
    </source>
</evidence>
<evidence type="ECO:0000256" key="2">
    <source>
        <dbReference type="ARBA" id="ARBA00022801"/>
    </source>
</evidence>
<dbReference type="PANTHER" id="PTHR31302:SF31">
    <property type="entry name" value="PHOSPHODIESTERASE YAEI"/>
    <property type="match status" value="1"/>
</dbReference>
<dbReference type="Gene3D" id="3.60.21.10">
    <property type="match status" value="1"/>
</dbReference>
<dbReference type="GO" id="GO:0016020">
    <property type="term" value="C:membrane"/>
    <property type="evidence" value="ECO:0007669"/>
    <property type="project" value="GOC"/>
</dbReference>
<sequence length="254" mass="28342">MLAAFAAAAALLYIAFIFPTRWLKIERVRHPLGAGVRILQISDLHVDKLRISGKKLQDAIRRTEPDYIFLTGDYTFKGSCLPVLDRYIGMIAEAGVPLYAVLGNHDYNFPGLYRLIGVLERHGVTVLRNESLELPEFTLVGIDNYGTGHSRIEDAYRNVDGSGEKPVVVITHDPNIVPVLRRPFDYLMSGHLHGKQMNVPFFFSFVPKGPLPAQGIYKGLNQCPSGTYYISKGIGQAGINARFMVRSEITLHEI</sequence>
<protein>
    <submittedName>
        <fullName evidence="4">Metallophosphoesterase</fullName>
    </submittedName>
</protein>
<dbReference type="GO" id="GO:0046872">
    <property type="term" value="F:metal ion binding"/>
    <property type="evidence" value="ECO:0007669"/>
    <property type="project" value="UniProtKB-KW"/>
</dbReference>
<dbReference type="PANTHER" id="PTHR31302">
    <property type="entry name" value="TRANSMEMBRANE PROTEIN WITH METALLOPHOSPHOESTERASE DOMAIN-RELATED"/>
    <property type="match status" value="1"/>
</dbReference>
<keyword evidence="1" id="KW-0479">Metal-binding</keyword>
<reference evidence="4 5" key="1">
    <citation type="submission" date="2018-09" db="EMBL/GenBank/DDBJ databases">
        <title>Paenibacillus aracenensis nov. sp. isolated from a cave in southern Spain.</title>
        <authorList>
            <person name="Jurado V."/>
            <person name="Gutierrez-Patricio S."/>
            <person name="Gonzalez-Pimentel J.L."/>
            <person name="Miller A.Z."/>
            <person name="Laiz L."/>
            <person name="Saiz-Jimenez C."/>
        </authorList>
    </citation>
    <scope>NUCLEOTIDE SEQUENCE [LARGE SCALE GENOMIC DNA]</scope>
    <source>
        <strain evidence="4 5">JCM 19203</strain>
    </source>
</reference>
<dbReference type="EMBL" id="QXQB01000001">
    <property type="protein sequence ID" value="RJX41860.1"/>
    <property type="molecule type" value="Genomic_DNA"/>
</dbReference>
<dbReference type="OrthoDB" id="9780884at2"/>
<dbReference type="GO" id="GO:0009245">
    <property type="term" value="P:lipid A biosynthetic process"/>
    <property type="evidence" value="ECO:0007669"/>
    <property type="project" value="TreeGrafter"/>
</dbReference>
<evidence type="ECO:0000313" key="5">
    <source>
        <dbReference type="Proteomes" id="UP000267798"/>
    </source>
</evidence>
<evidence type="ECO:0000259" key="3">
    <source>
        <dbReference type="Pfam" id="PF00149"/>
    </source>
</evidence>
<dbReference type="InterPro" id="IPR004843">
    <property type="entry name" value="Calcineurin-like_PHP"/>
</dbReference>
<keyword evidence="5" id="KW-1185">Reference proteome</keyword>
<dbReference type="InterPro" id="IPR051158">
    <property type="entry name" value="Metallophosphoesterase_sf"/>
</dbReference>
<accession>A0A3A6PN79</accession>
<dbReference type="InterPro" id="IPR029052">
    <property type="entry name" value="Metallo-depent_PP-like"/>
</dbReference>
<organism evidence="4 5">
    <name type="scientific">Paenibacillus pinisoli</name>
    <dbReference type="NCBI Taxonomy" id="1276110"/>
    <lineage>
        <taxon>Bacteria</taxon>
        <taxon>Bacillati</taxon>
        <taxon>Bacillota</taxon>
        <taxon>Bacilli</taxon>
        <taxon>Bacillales</taxon>
        <taxon>Paenibacillaceae</taxon>
        <taxon>Paenibacillus</taxon>
    </lineage>
</organism>
<dbReference type="Proteomes" id="UP000267798">
    <property type="component" value="Unassembled WGS sequence"/>
</dbReference>
<dbReference type="GO" id="GO:0008758">
    <property type="term" value="F:UDP-2,3-diacylglucosamine hydrolase activity"/>
    <property type="evidence" value="ECO:0007669"/>
    <property type="project" value="TreeGrafter"/>
</dbReference>
<name>A0A3A6PN79_9BACL</name>
<evidence type="ECO:0000313" key="4">
    <source>
        <dbReference type="EMBL" id="RJX41860.1"/>
    </source>
</evidence>
<dbReference type="Pfam" id="PF00149">
    <property type="entry name" value="Metallophos"/>
    <property type="match status" value="1"/>
</dbReference>
<keyword evidence="2" id="KW-0378">Hydrolase</keyword>
<comment type="caution">
    <text evidence="4">The sequence shown here is derived from an EMBL/GenBank/DDBJ whole genome shotgun (WGS) entry which is preliminary data.</text>
</comment>
<proteinExistence type="predicted"/>
<gene>
    <name evidence="4" type="ORF">D3P09_06000</name>
</gene>
<feature type="domain" description="Calcineurin-like phosphoesterase" evidence="3">
    <location>
        <begin position="37"/>
        <end position="194"/>
    </location>
</feature>
<dbReference type="AlphaFoldDB" id="A0A3A6PN79"/>
<dbReference type="SUPFAM" id="SSF56300">
    <property type="entry name" value="Metallo-dependent phosphatases"/>
    <property type="match status" value="1"/>
</dbReference>